<dbReference type="EnsemblMetazoa" id="AMEC015914-RA">
    <property type="protein sequence ID" value="AMEC015914-PA"/>
    <property type="gene ID" value="AMEC015914"/>
</dbReference>
<reference evidence="14" key="1">
    <citation type="submission" date="2014-01" db="EMBL/GenBank/DDBJ databases">
        <title>The Genome Sequence of Anopheles melas CM1001059_A (V2).</title>
        <authorList>
            <consortium name="The Broad Institute Genomics Platform"/>
            <person name="Neafsey D.E."/>
            <person name="Besansky N."/>
            <person name="Howell P."/>
            <person name="Walton C."/>
            <person name="Young S.K."/>
            <person name="Zeng Q."/>
            <person name="Gargeya S."/>
            <person name="Fitzgerald M."/>
            <person name="Haas B."/>
            <person name="Abouelleil A."/>
            <person name="Allen A.W."/>
            <person name="Alvarado L."/>
            <person name="Arachchi H.M."/>
            <person name="Berlin A.M."/>
            <person name="Chapman S.B."/>
            <person name="Gainer-Dewar J."/>
            <person name="Goldberg J."/>
            <person name="Griggs A."/>
            <person name="Gujja S."/>
            <person name="Hansen M."/>
            <person name="Howarth C."/>
            <person name="Imamovic A."/>
            <person name="Ireland A."/>
            <person name="Larimer J."/>
            <person name="McCowan C."/>
            <person name="Murphy C."/>
            <person name="Pearson M."/>
            <person name="Poon T.W."/>
            <person name="Priest M."/>
            <person name="Roberts A."/>
            <person name="Saif S."/>
            <person name="Shea T."/>
            <person name="Sisk P."/>
            <person name="Sykes S."/>
            <person name="Wortman J."/>
            <person name="Nusbaum C."/>
            <person name="Birren B."/>
        </authorList>
    </citation>
    <scope>NUCLEOTIDE SEQUENCE [LARGE SCALE GENOMIC DNA]</scope>
    <source>
        <strain evidence="14">CM1001059</strain>
    </source>
</reference>
<dbReference type="Gene3D" id="3.40.630.10">
    <property type="entry name" value="Zn peptidases"/>
    <property type="match status" value="1"/>
</dbReference>
<evidence type="ECO:0000313" key="13">
    <source>
        <dbReference type="EnsemblMetazoa" id="AMEC015914-PA"/>
    </source>
</evidence>
<evidence type="ECO:0000256" key="1">
    <source>
        <dbReference type="ARBA" id="ARBA00004479"/>
    </source>
</evidence>
<evidence type="ECO:0000256" key="9">
    <source>
        <dbReference type="ARBA" id="ARBA00023180"/>
    </source>
</evidence>
<feature type="chain" id="PRO_5008873864" description="Nicastrin" evidence="11">
    <location>
        <begin position="34"/>
        <end position="718"/>
    </location>
</feature>
<reference evidence="13" key="2">
    <citation type="submission" date="2020-05" db="UniProtKB">
        <authorList>
            <consortium name="EnsemblMetazoa"/>
        </authorList>
    </citation>
    <scope>IDENTIFICATION</scope>
    <source>
        <strain evidence="13">CM1001059</strain>
    </source>
</reference>
<evidence type="ECO:0000256" key="11">
    <source>
        <dbReference type="SAM" id="SignalP"/>
    </source>
</evidence>
<comment type="similarity">
    <text evidence="2">Belongs to the nicastrin family.</text>
</comment>
<dbReference type="SUPFAM" id="SSF53187">
    <property type="entry name" value="Zn-dependent exopeptidases"/>
    <property type="match status" value="1"/>
</dbReference>
<evidence type="ECO:0000256" key="2">
    <source>
        <dbReference type="ARBA" id="ARBA00007717"/>
    </source>
</evidence>
<dbReference type="Pfam" id="PF18266">
    <property type="entry name" value="Ncstrn_small"/>
    <property type="match status" value="1"/>
</dbReference>
<evidence type="ECO:0000256" key="6">
    <source>
        <dbReference type="ARBA" id="ARBA00022976"/>
    </source>
</evidence>
<dbReference type="PANTHER" id="PTHR21092:SF0">
    <property type="entry name" value="NICASTRIN"/>
    <property type="match status" value="1"/>
</dbReference>
<organism evidence="13 14">
    <name type="scientific">Anopheles melas</name>
    <dbReference type="NCBI Taxonomy" id="34690"/>
    <lineage>
        <taxon>Eukaryota</taxon>
        <taxon>Metazoa</taxon>
        <taxon>Ecdysozoa</taxon>
        <taxon>Arthropoda</taxon>
        <taxon>Hexapoda</taxon>
        <taxon>Insecta</taxon>
        <taxon>Pterygota</taxon>
        <taxon>Neoptera</taxon>
        <taxon>Endopterygota</taxon>
        <taxon>Diptera</taxon>
        <taxon>Nematocera</taxon>
        <taxon>Culicoidea</taxon>
        <taxon>Culicidae</taxon>
        <taxon>Anophelinae</taxon>
        <taxon>Anopheles</taxon>
    </lineage>
</organism>
<name>A0A182U8L9_9DIPT</name>
<evidence type="ECO:0000259" key="12">
    <source>
        <dbReference type="Pfam" id="PF18266"/>
    </source>
</evidence>
<sequence>MVLSRGLIGVKRVSWWYVAVWVALQQIDLGAHGQRMKDNMYTPVNGAHCFRRLNGTHVTGCSCKCSECGRSQSPSNGGSVGVLHLINSKADIDFIVQKHPSPPYAPIVPPALYTRENILRLRDEAGPYVSALVLMNNASGLEQFSQESRCPNQYSGLAAGQQQQRCSVDQAEDSWNPWGSGLLLEDFPFPIFYVAGVAEMEKLLDCYEKFNAHDLENQHQRSLCAIEVKAFMSAAVSTDICMRRSNSYNSLIPATKFCDPLQGKNVYATLFPRPIVPEEQRVEGPERIVLVSTRTDTTTMFDGVGLGAMDSVVPFAVLVAVAHFLSQALPSNDRNVLFLFFNGESYDYIGSQRFVYDLQTGAFPSRGTQTKPISMDNIELMIDLGALDNLTDLHVYHAAPQPMATKVAELLRKINQQFGFGIQAGQPVMTTNLPPVSAQSFLRENITFPAVIVASRPANRFYHSIYDDQENLHYRYGNHSRKYDFTQLEDLDLGDRSDLYGKDSIQMRIRNASTLIGMSIYELLTGRAYGQRNGTNSVLIDEFLHCFLESADCPLFRATVKPDTPHVYPAPPPRYISVHTTLTSDATGWTYRVLGLLLGQKVENATKANCSALHLPYQWMAGYGGAGECRRTTQNMSLALSPAFMNETYDFTSYRYSTWTESTWSEMSARIFLRPSPAHETLTLSIGIVVMVISFVLVFLINSRSDVLFNQGSTSSIP</sequence>
<dbReference type="InterPro" id="IPR008710">
    <property type="entry name" value="Nicastrin"/>
</dbReference>
<dbReference type="InterPro" id="IPR041084">
    <property type="entry name" value="Ncstrn_small"/>
</dbReference>
<evidence type="ECO:0000256" key="4">
    <source>
        <dbReference type="ARBA" id="ARBA00022692"/>
    </source>
</evidence>
<protein>
    <recommendedName>
        <fullName evidence="3">Nicastrin</fullName>
    </recommendedName>
</protein>
<feature type="domain" description="Nicastrin small lobe" evidence="12">
    <location>
        <begin position="48"/>
        <end position="234"/>
    </location>
</feature>
<dbReference type="GO" id="GO:0016485">
    <property type="term" value="P:protein processing"/>
    <property type="evidence" value="ECO:0007669"/>
    <property type="project" value="InterPro"/>
</dbReference>
<comment type="subcellular location">
    <subcellularLocation>
        <location evidence="1">Membrane</location>
        <topology evidence="1">Single-pass type I membrane protein</topology>
    </subcellularLocation>
</comment>
<keyword evidence="6" id="KW-0914">Notch signaling pathway</keyword>
<feature type="transmembrane region" description="Helical" evidence="10">
    <location>
        <begin position="682"/>
        <end position="701"/>
    </location>
</feature>
<keyword evidence="4 10" id="KW-0812">Transmembrane</keyword>
<feature type="signal peptide" evidence="11">
    <location>
        <begin position="1"/>
        <end position="33"/>
    </location>
</feature>
<dbReference type="GO" id="GO:0007219">
    <property type="term" value="P:Notch signaling pathway"/>
    <property type="evidence" value="ECO:0007669"/>
    <property type="project" value="UniProtKB-KW"/>
</dbReference>
<dbReference type="CDD" id="cd03881">
    <property type="entry name" value="M28_Nicastrin"/>
    <property type="match status" value="1"/>
</dbReference>
<keyword evidence="7 10" id="KW-1133">Transmembrane helix</keyword>
<keyword evidence="14" id="KW-1185">Reference proteome</keyword>
<dbReference type="AlphaFoldDB" id="A0A182U8L9"/>
<proteinExistence type="inferred from homology"/>
<evidence type="ECO:0000256" key="7">
    <source>
        <dbReference type="ARBA" id="ARBA00022989"/>
    </source>
</evidence>
<dbReference type="Proteomes" id="UP000075902">
    <property type="component" value="Unassembled WGS sequence"/>
</dbReference>
<dbReference type="GO" id="GO:0005886">
    <property type="term" value="C:plasma membrane"/>
    <property type="evidence" value="ECO:0007669"/>
    <property type="project" value="TreeGrafter"/>
</dbReference>
<dbReference type="FunFam" id="3.40.630.10:FF:000127">
    <property type="entry name" value="Nicastrin, isoform E"/>
    <property type="match status" value="1"/>
</dbReference>
<keyword evidence="5 11" id="KW-0732">Signal</keyword>
<evidence type="ECO:0000256" key="5">
    <source>
        <dbReference type="ARBA" id="ARBA00022729"/>
    </source>
</evidence>
<dbReference type="PANTHER" id="PTHR21092">
    <property type="entry name" value="NICASTRIN"/>
    <property type="match status" value="1"/>
</dbReference>
<accession>A0A182U8L9</accession>
<evidence type="ECO:0000313" key="14">
    <source>
        <dbReference type="Proteomes" id="UP000075902"/>
    </source>
</evidence>
<dbReference type="STRING" id="34690.A0A182U8L9"/>
<dbReference type="VEuPathDB" id="VectorBase:AMEC015914"/>
<dbReference type="Pfam" id="PF05450">
    <property type="entry name" value="Nicastrin"/>
    <property type="match status" value="1"/>
</dbReference>
<dbReference type="GO" id="GO:0007220">
    <property type="term" value="P:Notch receptor processing"/>
    <property type="evidence" value="ECO:0007669"/>
    <property type="project" value="TreeGrafter"/>
</dbReference>
<evidence type="ECO:0000256" key="3">
    <source>
        <dbReference type="ARBA" id="ARBA00015303"/>
    </source>
</evidence>
<keyword evidence="9" id="KW-0325">Glycoprotein</keyword>
<evidence type="ECO:0000256" key="8">
    <source>
        <dbReference type="ARBA" id="ARBA00023136"/>
    </source>
</evidence>
<evidence type="ECO:0000256" key="10">
    <source>
        <dbReference type="SAM" id="Phobius"/>
    </source>
</evidence>
<keyword evidence="8 10" id="KW-0472">Membrane</keyword>